<proteinExistence type="predicted"/>
<dbReference type="AlphaFoldDB" id="A0A2Z2HNT3"/>
<dbReference type="Proteomes" id="UP000250088">
    <property type="component" value="Chromosome"/>
</dbReference>
<reference evidence="3" key="1">
    <citation type="submission" date="2017-02" db="EMBL/GenBank/DDBJ databases">
        <title>Natronthermophilus aegyptiacus gen. nov.,sp. nov., an aerobic, extremely halophilic alkalithermophilic archaeon isolated from the athalassohaline Wadi An Natrun, Egypt.</title>
        <authorList>
            <person name="Zhao B."/>
        </authorList>
    </citation>
    <scope>NUCLEOTIDE SEQUENCE [LARGE SCALE GENOMIC DNA]</scope>
    <source>
        <strain evidence="3">JW/NM-HA 15</strain>
    </source>
</reference>
<feature type="region of interest" description="Disordered" evidence="1">
    <location>
        <begin position="123"/>
        <end position="148"/>
    </location>
</feature>
<keyword evidence="3" id="KW-1185">Reference proteome</keyword>
<evidence type="ECO:0000313" key="3">
    <source>
        <dbReference type="Proteomes" id="UP000250088"/>
    </source>
</evidence>
<evidence type="ECO:0000313" key="2">
    <source>
        <dbReference type="EMBL" id="ARS88591.1"/>
    </source>
</evidence>
<name>A0A2Z2HNT3_9EURY</name>
<accession>A0A2Z2HNT3</accession>
<dbReference type="InterPro" id="IPR045396">
    <property type="entry name" value="DUF6517"/>
</dbReference>
<organism evidence="2 3">
    <name type="scientific">Natrarchaeobaculum aegyptiacum</name>
    <dbReference type="NCBI Taxonomy" id="745377"/>
    <lineage>
        <taxon>Archaea</taxon>
        <taxon>Methanobacteriati</taxon>
        <taxon>Methanobacteriota</taxon>
        <taxon>Stenosarchaea group</taxon>
        <taxon>Halobacteria</taxon>
        <taxon>Halobacteriales</taxon>
        <taxon>Natrialbaceae</taxon>
        <taxon>Natrarchaeobaculum</taxon>
    </lineage>
</organism>
<dbReference type="EMBL" id="CP019893">
    <property type="protein sequence ID" value="ARS88591.1"/>
    <property type="molecule type" value="Genomic_DNA"/>
</dbReference>
<protein>
    <submittedName>
        <fullName evidence="2">Uncharacterized protein</fullName>
    </submittedName>
</protein>
<gene>
    <name evidence="2" type="ORF">B1756_01675</name>
</gene>
<sequence>MLALTAGCLDFIRGDGPLEFEAALATPSDDALAETGYEEAAIDGEEFDETVEFGVEREIHASFWLASYTKQASLEDLSPDADAIEPDDSDDADEVEEEDGGGLVPDDIDEELLEEVDDPEDLIDGELADDESPSSESGVDDGLGGSPAGLSDAEYTFLAVSSPGIEVAGQSLNPLEGMGSAQLIEEFLDQADADVEDLEQVETLTLEVLGDQREVDRLHGTVTQDGMEVTLEITIGSFTHEEDFLVLAGIHPAAADGEAANVERLMESVEHPLETP</sequence>
<dbReference type="KEGG" id="naj:B1756_01675"/>
<evidence type="ECO:0000256" key="1">
    <source>
        <dbReference type="SAM" id="MobiDB-lite"/>
    </source>
</evidence>
<feature type="region of interest" description="Disordered" evidence="1">
    <location>
        <begin position="79"/>
        <end position="108"/>
    </location>
</feature>
<dbReference type="Pfam" id="PF20127">
    <property type="entry name" value="DUF6517"/>
    <property type="match status" value="2"/>
</dbReference>
<feature type="compositionally biased region" description="Acidic residues" evidence="1">
    <location>
        <begin position="123"/>
        <end position="133"/>
    </location>
</feature>